<comment type="caution">
    <text evidence="2">The sequence shown here is derived from an EMBL/GenBank/DDBJ whole genome shotgun (WGS) entry which is preliminary data.</text>
</comment>
<dbReference type="Gene3D" id="3.40.50.1220">
    <property type="entry name" value="TPP-binding domain"/>
    <property type="match status" value="1"/>
</dbReference>
<dbReference type="OrthoDB" id="5521101at2"/>
<dbReference type="EMBL" id="BDCO01000002">
    <property type="protein sequence ID" value="GAT32392.1"/>
    <property type="molecule type" value="Genomic_DNA"/>
</dbReference>
<dbReference type="InterPro" id="IPR025093">
    <property type="entry name" value="DUF4020"/>
</dbReference>
<gene>
    <name evidence="2" type="ORF">TSACC_2790</name>
</gene>
<keyword evidence="3" id="KW-1185">Reference proteome</keyword>
<evidence type="ECO:0000259" key="1">
    <source>
        <dbReference type="Pfam" id="PF13212"/>
    </source>
</evidence>
<dbReference type="Pfam" id="PF13289">
    <property type="entry name" value="SIR2_2"/>
    <property type="match status" value="1"/>
</dbReference>
<sequence length="1174" mass="133802">MINGAIEFPPEIIEAQNDGKLVIFAGAGISMPPPANLPDFNKLADEIGKGCRPRRQNEPPDEYLGSLHDRGKGVRVHERAKEILLREGSRPTPLHEALLKVFPHKVPVRLVTTNFDKHFTTAAADLGITAPTYIAPALPLGNDFEGLVYLHGACSERPDKIVLTDADFGRAYLTEAWASRFLYQMFLTYTVLFIGYSHDDVVMKYIAKGLPANLGPRRFILTEKRDRQWEPFGIQPLYYDLQDGNSHVALTEGVQEWAAETHRGLYEKSEKIRSLVETAPPVFGTKDDHYLRDAVRKVETVKFFRKYTQRPEYLEWARNLGILKPLFSPEPLNEVGEQIAEWFVDHCIPSHHEETFSVFQSLGPYVNPAVCRRIANALHYGKNPDFRPVFARWVAILIDQASTILQQDKWELLLISCQWPDDQDIAIMLLEKCWRPSLIVKESFDFGAFGSLLDSGEEKTTVDYTVSIAEEDSTWLEQSWTGFFAPHLAQLSERIEPIVTASFEKASSLLRIGGRTESLYDPLGRGREDIRHSRSFGGTHLLDVLIDAARDLIDFSIKNDHPNAQRLIDKWGKSDCPLLNRIATQGMADFTVQSSDDKILWLGKKSVQFLILAGTEIRNLLRAAYPLAARAVRSDLLNRLHKELLGTKNKSDEHFELFDLISWLAKANPKCEIASAIDSAVRDKYPQLVPRGPLEDDFDEIEWHTAGSGIDVEDLLSRPPSEWIDAIMAQPRTDPSDFDLDGKVYAIRSAVIRDFQWGLDALKYLATANIQEPPIWNQLFNGWREAKLDSNQWEKLIEAFEMLPTWQPCADGITEVLSAGSRREEHAMPHELFEKAFALSLKVFAVLETKEPSLEKVSKDWLGLAINHPGGKIAEFWLQYLADLKKHSSEGWIGLPVQVKALFRQVIDSPSDDGKLARVFLVSQLHYFASLDRDFNSEFFIPLLDWSKDHDTACQSWQGFLGWGRWISSFLDQILPFYHQTLAHLDEFEERESFVQHIAGIAVYGVAQPWTDGGWLSHYVSTFNPPLRRKLAETLRQILEAMTPEASAELWNRWLKHYWHDRIDRIPAVLNSDEVDNMVLWPLYLRQYFPEAVELLGRSPKFTLVMVDLETDFPAEYKAQYTDATGRYLNLLLGALRRGDHRIAEIRKIYGELLALGLSEDVSRSILDSLSRLE</sequence>
<protein>
    <recommendedName>
        <fullName evidence="1">DUF4020 domain-containing protein</fullName>
    </recommendedName>
</protein>
<evidence type="ECO:0000313" key="2">
    <source>
        <dbReference type="EMBL" id="GAT32392.1"/>
    </source>
</evidence>
<reference evidence="3" key="1">
    <citation type="journal article" date="2017" name="Genome Announc.">
        <title>Draft Genome Sequence of Terrimicrobium sacchariphilum NM-5T, a Facultative Anaerobic Soil Bacterium of the Class Spartobacteria.</title>
        <authorList>
            <person name="Qiu Y.L."/>
            <person name="Tourlousse D.M."/>
            <person name="Matsuura N."/>
            <person name="Ohashi A."/>
            <person name="Sekiguchi Y."/>
        </authorList>
    </citation>
    <scope>NUCLEOTIDE SEQUENCE [LARGE SCALE GENOMIC DNA]</scope>
    <source>
        <strain evidence="3">NM-5</strain>
    </source>
</reference>
<feature type="domain" description="DUF4020" evidence="1">
    <location>
        <begin position="1008"/>
        <end position="1100"/>
    </location>
</feature>
<name>A0A146G4P0_TERSA</name>
<dbReference type="SUPFAM" id="SSF52467">
    <property type="entry name" value="DHS-like NAD/FAD-binding domain"/>
    <property type="match status" value="1"/>
</dbReference>
<dbReference type="InterPro" id="IPR029035">
    <property type="entry name" value="DHS-like_NAD/FAD-binding_dom"/>
</dbReference>
<dbReference type="STRING" id="690879.TSACC_2790"/>
<dbReference type="AlphaFoldDB" id="A0A146G4P0"/>
<dbReference type="Pfam" id="PF13212">
    <property type="entry name" value="DUF4020"/>
    <property type="match status" value="1"/>
</dbReference>
<proteinExistence type="predicted"/>
<dbReference type="Proteomes" id="UP000076023">
    <property type="component" value="Unassembled WGS sequence"/>
</dbReference>
<accession>A0A146G4P0</accession>
<dbReference type="RefSeq" id="WP_084400190.1">
    <property type="nucleotide sequence ID" value="NZ_BDCO01000002.1"/>
</dbReference>
<dbReference type="InParanoid" id="A0A146G4P0"/>
<organism evidence="2 3">
    <name type="scientific">Terrimicrobium sacchariphilum</name>
    <dbReference type="NCBI Taxonomy" id="690879"/>
    <lineage>
        <taxon>Bacteria</taxon>
        <taxon>Pseudomonadati</taxon>
        <taxon>Verrucomicrobiota</taxon>
        <taxon>Terrimicrobiia</taxon>
        <taxon>Terrimicrobiales</taxon>
        <taxon>Terrimicrobiaceae</taxon>
        <taxon>Terrimicrobium</taxon>
    </lineage>
</organism>
<evidence type="ECO:0000313" key="3">
    <source>
        <dbReference type="Proteomes" id="UP000076023"/>
    </source>
</evidence>